<dbReference type="Proteomes" id="UP000261540">
    <property type="component" value="Unplaced"/>
</dbReference>
<keyword evidence="2" id="KW-1133">Transmembrane helix</keyword>
<protein>
    <submittedName>
        <fullName evidence="3">Plasmalemma vesicle associated protein b</fullName>
    </submittedName>
</protein>
<feature type="transmembrane region" description="Helical" evidence="2">
    <location>
        <begin position="28"/>
        <end position="54"/>
    </location>
</feature>
<dbReference type="Ensembl" id="ENSPKIT00000006776.1">
    <property type="protein sequence ID" value="ENSPKIP00000026028.1"/>
    <property type="gene ID" value="ENSPKIG00000008672.1"/>
</dbReference>
<evidence type="ECO:0000256" key="2">
    <source>
        <dbReference type="SAM" id="Phobius"/>
    </source>
</evidence>
<name>A0A3B3S6A5_9TELE</name>
<reference evidence="3" key="1">
    <citation type="submission" date="2025-08" db="UniProtKB">
        <authorList>
            <consortium name="Ensembl"/>
        </authorList>
    </citation>
    <scope>IDENTIFICATION</scope>
</reference>
<reference evidence="3" key="2">
    <citation type="submission" date="2025-09" db="UniProtKB">
        <authorList>
            <consortium name="Ensembl"/>
        </authorList>
    </citation>
    <scope>IDENTIFICATION</scope>
</reference>
<dbReference type="GO" id="GO:0043114">
    <property type="term" value="P:regulation of vascular permeability"/>
    <property type="evidence" value="ECO:0007669"/>
    <property type="project" value="TreeGrafter"/>
</dbReference>
<dbReference type="PANTHER" id="PTHR21687:SF5">
    <property type="entry name" value="PLASMALEMMA VESICLE-ASSOCIATED PROTEIN"/>
    <property type="match status" value="1"/>
</dbReference>
<proteinExistence type="predicted"/>
<accession>A0A3B3S6A5</accession>
<feature type="region of interest" description="Disordered" evidence="1">
    <location>
        <begin position="272"/>
        <end position="331"/>
    </location>
</feature>
<keyword evidence="4" id="KW-1185">Reference proteome</keyword>
<evidence type="ECO:0000313" key="3">
    <source>
        <dbReference type="Ensembl" id="ENSPKIP00000026028.1"/>
    </source>
</evidence>
<keyword evidence="2" id="KW-0812">Transmembrane</keyword>
<feature type="compositionally biased region" description="Basic and acidic residues" evidence="1">
    <location>
        <begin position="300"/>
        <end position="331"/>
    </location>
</feature>
<organism evidence="3 4">
    <name type="scientific">Paramormyrops kingsleyae</name>
    <dbReference type="NCBI Taxonomy" id="1676925"/>
    <lineage>
        <taxon>Eukaryota</taxon>
        <taxon>Metazoa</taxon>
        <taxon>Chordata</taxon>
        <taxon>Craniata</taxon>
        <taxon>Vertebrata</taxon>
        <taxon>Euteleostomi</taxon>
        <taxon>Actinopterygii</taxon>
        <taxon>Neopterygii</taxon>
        <taxon>Teleostei</taxon>
        <taxon>Osteoglossocephala</taxon>
        <taxon>Osteoglossomorpha</taxon>
        <taxon>Osteoglossiformes</taxon>
        <taxon>Mormyridae</taxon>
        <taxon>Paramormyrops</taxon>
    </lineage>
</organism>
<evidence type="ECO:0000256" key="1">
    <source>
        <dbReference type="SAM" id="MobiDB-lite"/>
    </source>
</evidence>
<dbReference type="GO" id="GO:0002693">
    <property type="term" value="P:positive regulation of cellular extravasation"/>
    <property type="evidence" value="ECO:0007669"/>
    <property type="project" value="TreeGrafter"/>
</dbReference>
<dbReference type="PANTHER" id="PTHR21687">
    <property type="entry name" value="PLASMALEMMA VESICLE-ASSOCIATED PROTEIN"/>
    <property type="match status" value="1"/>
</dbReference>
<dbReference type="AlphaFoldDB" id="A0A3B3S6A5"/>
<evidence type="ECO:0000313" key="4">
    <source>
        <dbReference type="Proteomes" id="UP000261540"/>
    </source>
</evidence>
<sequence>MYNSSFSRSAFGLEIKDNAKSKGKSCGYYVRIIFFFSSLIQSLIIASLVLFLIYGQPKQSAEEKRAQDLEESFRYVSAQNYVLKQQAKTLNETLQKAITEKASICSAMLRTMSRNQMSGPASTNQNKNQQLEIMMKQVKNNFTQTVQDLKSKMDAIARVRDKLQVDKTNMEETLQLYSKICKEDFATPLKGIQDVTRTFLSRIENLFPHNTFYLTFDKQQAKIDQIRSTCTNFSKDMEDKFQHYLDSVGEKVSEIQEHRSKLMMENKHLVEQCSHKRSSDTERHSPVPQSHVSRAKRHLQKTETPEQGRTEREMQVLHSKEQQTHAIQHDD</sequence>
<dbReference type="GeneTree" id="ENSGT00390000006166"/>
<keyword evidence="2" id="KW-0472">Membrane</keyword>
<dbReference type="InterPro" id="IPR009538">
    <property type="entry name" value="PV-1"/>
</dbReference>
<dbReference type="Pfam" id="PF06637">
    <property type="entry name" value="PV-1"/>
    <property type="match status" value="1"/>
</dbReference>
<feature type="compositionally biased region" description="Basic and acidic residues" evidence="1">
    <location>
        <begin position="272"/>
        <end position="285"/>
    </location>
</feature>